<keyword evidence="4" id="KW-0175">Coiled coil</keyword>
<dbReference type="InterPro" id="IPR017441">
    <property type="entry name" value="Protein_kinase_ATP_BS"/>
</dbReference>
<dbReference type="Gene3D" id="3.30.200.20">
    <property type="entry name" value="Phosphorylase Kinase, domain 1"/>
    <property type="match status" value="1"/>
</dbReference>
<dbReference type="InterPro" id="IPR051681">
    <property type="entry name" value="Ser/Thr_Kinases-Pseudokinases"/>
</dbReference>
<evidence type="ECO:0000313" key="6">
    <source>
        <dbReference type="Proteomes" id="UP001318040"/>
    </source>
</evidence>
<dbReference type="CDD" id="cd14014">
    <property type="entry name" value="STKc_PknB_like"/>
    <property type="match status" value="1"/>
</dbReference>
<evidence type="ECO:0000259" key="5">
    <source>
        <dbReference type="PROSITE" id="PS50011"/>
    </source>
</evidence>
<organism evidence="6 7">
    <name type="scientific">Petromyzon marinus</name>
    <name type="common">Sea lamprey</name>
    <dbReference type="NCBI Taxonomy" id="7757"/>
    <lineage>
        <taxon>Eukaryota</taxon>
        <taxon>Metazoa</taxon>
        <taxon>Chordata</taxon>
        <taxon>Craniata</taxon>
        <taxon>Vertebrata</taxon>
        <taxon>Cyclostomata</taxon>
        <taxon>Hyperoartia</taxon>
        <taxon>Petromyzontiformes</taxon>
        <taxon>Petromyzontidae</taxon>
        <taxon>Petromyzon</taxon>
    </lineage>
</organism>
<accession>A0AAJ7TVI2</accession>
<dbReference type="KEGG" id="pmrn:116950918"/>
<evidence type="ECO:0000256" key="1">
    <source>
        <dbReference type="ARBA" id="ARBA00022741"/>
    </source>
</evidence>
<dbReference type="InterPro" id="IPR000719">
    <property type="entry name" value="Prot_kinase_dom"/>
</dbReference>
<keyword evidence="2 3" id="KW-0067">ATP-binding</keyword>
<feature type="binding site" evidence="3">
    <location>
        <position position="132"/>
    </location>
    <ligand>
        <name>ATP</name>
        <dbReference type="ChEBI" id="CHEBI:30616"/>
    </ligand>
</feature>
<evidence type="ECO:0000313" key="7">
    <source>
        <dbReference type="RefSeq" id="XP_032824981.1"/>
    </source>
</evidence>
<dbReference type="InterPro" id="IPR008271">
    <property type="entry name" value="Ser/Thr_kinase_AS"/>
</dbReference>
<dbReference type="PANTHER" id="PTHR44329:SF293">
    <property type="entry name" value="MITOGEN-ACTIVATED PROTEIN KINASE KINASE KINASE"/>
    <property type="match status" value="1"/>
</dbReference>
<feature type="coiled-coil region" evidence="4">
    <location>
        <begin position="26"/>
        <end position="60"/>
    </location>
</feature>
<dbReference type="PROSITE" id="PS00108">
    <property type="entry name" value="PROTEIN_KINASE_ST"/>
    <property type="match status" value="1"/>
</dbReference>
<dbReference type="InterPro" id="IPR011009">
    <property type="entry name" value="Kinase-like_dom_sf"/>
</dbReference>
<dbReference type="Gene3D" id="1.10.510.10">
    <property type="entry name" value="Transferase(Phosphotransferase) domain 1"/>
    <property type="match status" value="1"/>
</dbReference>
<evidence type="ECO:0000256" key="4">
    <source>
        <dbReference type="SAM" id="Coils"/>
    </source>
</evidence>
<gene>
    <name evidence="7" type="primary">LOC116950918</name>
</gene>
<dbReference type="PANTHER" id="PTHR44329">
    <property type="entry name" value="SERINE/THREONINE-PROTEIN KINASE TNNI3K-RELATED"/>
    <property type="match status" value="1"/>
</dbReference>
<dbReference type="Pfam" id="PF00069">
    <property type="entry name" value="Pkinase"/>
    <property type="match status" value="1"/>
</dbReference>
<dbReference type="PROSITE" id="PS50011">
    <property type="entry name" value="PROTEIN_KINASE_DOM"/>
    <property type="match status" value="1"/>
</dbReference>
<dbReference type="RefSeq" id="XP_032824981.1">
    <property type="nucleotide sequence ID" value="XM_032969090.1"/>
</dbReference>
<dbReference type="Gene3D" id="3.90.79.10">
    <property type="entry name" value="Nucleoside Triphosphate Pyrophosphohydrolase"/>
    <property type="match status" value="1"/>
</dbReference>
<proteinExistence type="predicted"/>
<evidence type="ECO:0000256" key="3">
    <source>
        <dbReference type="PROSITE-ProRule" id="PRU10141"/>
    </source>
</evidence>
<dbReference type="AlphaFoldDB" id="A0AAJ7TVI2"/>
<dbReference type="GO" id="GO:0004706">
    <property type="term" value="F:JUN kinase kinase kinase activity"/>
    <property type="evidence" value="ECO:0007669"/>
    <property type="project" value="TreeGrafter"/>
</dbReference>
<evidence type="ECO:0000256" key="2">
    <source>
        <dbReference type="ARBA" id="ARBA00022840"/>
    </source>
</evidence>
<dbReference type="PROSITE" id="PS00107">
    <property type="entry name" value="PROTEIN_KINASE_ATP"/>
    <property type="match status" value="1"/>
</dbReference>
<sequence length="728" mass="82573">MATVVLDAVGITLQLEDVDRDLAGSLAQLQGAHEAVRASVENARAKVRRVIEGIRNAEKEAAEASGRPAFDEGDPTEARSLKERLYDLETLNPDTWQELGTGYFGTVYRAFVQGTEVAIKVLTEDKEQAILKEYCQLRELRHDNIVAIRDLGQLKEGCIPRLGLLKPFRFLMMEHVGVNLATYVARQEERSPRLPRSRTWDIMRQVVSALNYLHTLADPIAHCDLKPDNILIDEHVLDLRVKLVDFGISRKRGNLSELQEFTRWSAPELVGKDIASDADPMMPYIKGDIWTVGLLIYFMQTGLEPYGSRTDNAVKEEAIEVAQALYQALLQSPELPDDVLLQIQMQCLQPEGKPRPTARQLLDTFFKDGRNPYLSEEKKADFFTFGFLRDTKIFVADSVIGNVVEGENGHRPTLGYRPRYLSCVIDKKKLEGPTLEYDAAAYRKRRREYGKMVKENKIFDGQTYALVGLTTSRCGAMETHVISLRLKETMYVHHRVMREMWMTLEEREKLKQVSCKMQVHPFYSTSLGVHIAVLTNEGGGKKKFIFTRRSNRTGIATPSMWTCGAVETLSVNDAETKVKGRKKKEIRMVRLLRTAARGLEEELNIVLTSEELHAINLHTVYLKFDTHEWGVCGFVDLSDSRIQRQHRLSFAQVRAGFTSGAKDKFEHEEVVGVDFDLDSMVTFVRQHAAFFASSTKLVVVKTLQAHFPIARLLCEFDAGEDEALALRQ</sequence>
<dbReference type="Proteomes" id="UP001318040">
    <property type="component" value="Chromosome 41"/>
</dbReference>
<dbReference type="GO" id="GO:0005524">
    <property type="term" value="F:ATP binding"/>
    <property type="evidence" value="ECO:0007669"/>
    <property type="project" value="UniProtKB-UniRule"/>
</dbReference>
<protein>
    <submittedName>
        <fullName evidence="7">Uncharacterized protein LOC116950918</fullName>
    </submittedName>
</protein>
<name>A0AAJ7TVI2_PETMA</name>
<dbReference type="SUPFAM" id="SSF56112">
    <property type="entry name" value="Protein kinase-like (PK-like)"/>
    <property type="match status" value="1"/>
</dbReference>
<keyword evidence="6" id="KW-1185">Reference proteome</keyword>
<keyword evidence="1 3" id="KW-0547">Nucleotide-binding</keyword>
<reference evidence="7" key="1">
    <citation type="submission" date="2025-08" db="UniProtKB">
        <authorList>
            <consortium name="RefSeq"/>
        </authorList>
    </citation>
    <scope>IDENTIFICATION</scope>
    <source>
        <tissue evidence="7">Sperm</tissue>
    </source>
</reference>
<feature type="domain" description="Protein kinase" evidence="5">
    <location>
        <begin position="93"/>
        <end position="374"/>
    </location>
</feature>
<dbReference type="SMART" id="SM00220">
    <property type="entry name" value="S_TKc"/>
    <property type="match status" value="1"/>
</dbReference>